<dbReference type="Proteomes" id="UP001642409">
    <property type="component" value="Unassembled WGS sequence"/>
</dbReference>
<name>A0ABP1HDT3_9EUKA</name>
<keyword evidence="1 2" id="KW-0833">Ubl conjugation pathway</keyword>
<comment type="caution">
    <text evidence="4">The sequence shown here is derived from an EMBL/GenBank/DDBJ whole genome shotgun (WGS) entry which is preliminary data.</text>
</comment>
<dbReference type="PROSITE" id="PS50237">
    <property type="entry name" value="HECT"/>
    <property type="match status" value="1"/>
</dbReference>
<accession>A0ABP1HDT3</accession>
<dbReference type="InterPro" id="IPR000569">
    <property type="entry name" value="HECT_dom"/>
</dbReference>
<organism evidence="4 5">
    <name type="scientific">Hexamita inflata</name>
    <dbReference type="NCBI Taxonomy" id="28002"/>
    <lineage>
        <taxon>Eukaryota</taxon>
        <taxon>Metamonada</taxon>
        <taxon>Diplomonadida</taxon>
        <taxon>Hexamitidae</taxon>
        <taxon>Hexamitinae</taxon>
        <taxon>Hexamita</taxon>
    </lineage>
</organism>
<dbReference type="EMBL" id="CAXDID020000028">
    <property type="protein sequence ID" value="CAL5992081.1"/>
    <property type="molecule type" value="Genomic_DNA"/>
</dbReference>
<sequence length="1091" mass="126628">MLPTIQQQCQVIEKDPVTQQNSFATSPDIISEDILGMMISQQQLALQHVQTLLDEYTSNVIPDRFNDLLLAVTNSQEVYDIFSSTIKYFQNLLMLKDMLQNQKKSSGETITLEQIAIYANNLDFDQLQQRFKDAKIKYTSSSNQKLSRFLELLTSIQNKSSYKFIAGTKGDLLFATKTKDCDINFDHLQPMFKYQDDLVQTLSHVIKRDEANPEDQIQIQHFVENNKSELDMTEEQGLRQTPREFFLRVLQRQNIKVQQEVIYLKALIMKAIGVDVVDSVSILTPSQLSCCFVQQTDFQLPHTVTPFFLNKQLYYQCKFDLAGFVPLYQQTVKDDFMLNLTSQLIVFNKYYNSTTHRLLLFPNFNCTNIYIQEKTVNDKATYTFKFLGVPTNLFQFGAEKMFIYQNMKLEYCFQYMIVDITAQCLILSDQLSNHVDHFTKLAHTIGEDLVHIKYMQTVLQPKDYLRYLLVKCQQSAHFLYFCVTKHNVMSEMILSIFTILKSGFLRLQHTSFTKFVSFQMNYYEFIHYDRQTVWQVLLQHVQAYYKKPENDSQVLITHRDQKIRQYLTSQMPIIGSFFEDEQLSFNQDQDYKPLASSAITNDVDEVNAKNCLIALVHELQHIPRHGYASEIDTAVSFLPQILADSTSISPLCSSIRFHYKEQQGIDAGGMWRQTLSMMFNDLLGEAEISNEVLQKIKDAGKFGKRDLKFPELNKGNPNSPSLLKAINFNTHTILVPHYNGYVCRTSSSVYPRLTDKRSCLYYFGRIVAFCLIYSGKMPNFLHENFWKALVGGRLYFDEEVTEKYKEQMERDQMFKINGTKPLSQLYYELTEQEAETFYKPYTEIWKMAQQPNMEVDFLGLHAETLNEIQQGSVQLTNPAHLKRYAQKAVAEMRSGAAFAKSYSEFRNGFRHPFATSMATPINQPELLEMARMIDKCLEAITFKDLEAILTFDPHNEEYVNRQTIVENLFRRNVQRIQMEIDESNLMLICLEHIVSSYMDKDSFSHKQLLDMVYACTGARTLSGTEITVSFVKAGPQDIVQGKPVKRYIQFHTCFNQMDVPLLYVSTLKSDELAIYLEECVNLALQNGFAMM</sequence>
<feature type="active site" description="Glycyl thioester intermediate" evidence="2">
    <location>
        <position position="1053"/>
    </location>
</feature>
<evidence type="ECO:0000313" key="4">
    <source>
        <dbReference type="EMBL" id="CAL5992081.1"/>
    </source>
</evidence>
<protein>
    <recommendedName>
        <fullName evidence="3">HECT domain-containing protein</fullName>
    </recommendedName>
</protein>
<dbReference type="SUPFAM" id="SSF56204">
    <property type="entry name" value="Hect, E3 ligase catalytic domain"/>
    <property type="match status" value="1"/>
</dbReference>
<gene>
    <name evidence="4" type="ORF">HINF_LOCUS12407</name>
</gene>
<evidence type="ECO:0000313" key="5">
    <source>
        <dbReference type="Proteomes" id="UP001642409"/>
    </source>
</evidence>
<evidence type="ECO:0000259" key="3">
    <source>
        <dbReference type="PROSITE" id="PS50237"/>
    </source>
</evidence>
<feature type="domain" description="HECT" evidence="3">
    <location>
        <begin position="655"/>
        <end position="1091"/>
    </location>
</feature>
<evidence type="ECO:0000256" key="1">
    <source>
        <dbReference type="ARBA" id="ARBA00022786"/>
    </source>
</evidence>
<proteinExistence type="predicted"/>
<dbReference type="InterPro" id="IPR035983">
    <property type="entry name" value="Hect_E3_ubiquitin_ligase"/>
</dbReference>
<dbReference type="Gene3D" id="3.90.1750.10">
    <property type="entry name" value="Hect, E3 ligase catalytic domains"/>
    <property type="match status" value="1"/>
</dbReference>
<reference evidence="4 5" key="1">
    <citation type="submission" date="2024-07" db="EMBL/GenBank/DDBJ databases">
        <authorList>
            <person name="Akdeniz Z."/>
        </authorList>
    </citation>
    <scope>NUCLEOTIDE SEQUENCE [LARGE SCALE GENOMIC DNA]</scope>
</reference>
<keyword evidence="5" id="KW-1185">Reference proteome</keyword>
<evidence type="ECO:0000256" key="2">
    <source>
        <dbReference type="PROSITE-ProRule" id="PRU00104"/>
    </source>
</evidence>